<dbReference type="Pfam" id="PF01019">
    <property type="entry name" value="G_glu_transpept"/>
    <property type="match status" value="1"/>
</dbReference>
<evidence type="ECO:0000313" key="12">
    <source>
        <dbReference type="EMBL" id="MDQ0466661.1"/>
    </source>
</evidence>
<evidence type="ECO:0000256" key="10">
    <source>
        <dbReference type="SAM" id="MobiDB-lite"/>
    </source>
</evidence>
<dbReference type="NCBIfam" id="TIGR00066">
    <property type="entry name" value="g_glut_trans"/>
    <property type="match status" value="1"/>
</dbReference>
<evidence type="ECO:0000256" key="5">
    <source>
        <dbReference type="ARBA" id="ARBA00022801"/>
    </source>
</evidence>
<name>A0ABU0IXB1_9CAUL</name>
<dbReference type="PROSITE" id="PS51257">
    <property type="entry name" value="PROKAR_LIPOPROTEIN"/>
    <property type="match status" value="1"/>
</dbReference>
<comment type="subunit">
    <text evidence="9">This enzyme consists of two polypeptide chains, which are synthesized in precursor form from a single polypeptide.</text>
</comment>
<comment type="catalytic activity">
    <reaction evidence="2 9">
        <text>glutathione + H2O = L-cysteinylglycine + L-glutamate</text>
        <dbReference type="Rhea" id="RHEA:28807"/>
        <dbReference type="ChEBI" id="CHEBI:15377"/>
        <dbReference type="ChEBI" id="CHEBI:29985"/>
        <dbReference type="ChEBI" id="CHEBI:57925"/>
        <dbReference type="ChEBI" id="CHEBI:61694"/>
        <dbReference type="EC" id="3.4.19.13"/>
    </reaction>
</comment>
<proteinExistence type="inferred from homology"/>
<comment type="PTM">
    <text evidence="9">Cleaved by autocatalysis into a large and a small subunit.</text>
</comment>
<accession>A0ABU0IXB1</accession>
<evidence type="ECO:0000256" key="6">
    <source>
        <dbReference type="ARBA" id="ARBA00023145"/>
    </source>
</evidence>
<evidence type="ECO:0000256" key="2">
    <source>
        <dbReference type="ARBA" id="ARBA00001089"/>
    </source>
</evidence>
<evidence type="ECO:0000256" key="11">
    <source>
        <dbReference type="SAM" id="SignalP"/>
    </source>
</evidence>
<dbReference type="Gene3D" id="3.60.20.40">
    <property type="match status" value="1"/>
</dbReference>
<dbReference type="EC" id="3.4.19.13" evidence="9"/>
<comment type="catalytic activity">
    <reaction evidence="1 9">
        <text>an S-substituted glutathione + H2O = an S-substituted L-cysteinylglycine + L-glutamate</text>
        <dbReference type="Rhea" id="RHEA:59468"/>
        <dbReference type="ChEBI" id="CHEBI:15377"/>
        <dbReference type="ChEBI" id="CHEBI:29985"/>
        <dbReference type="ChEBI" id="CHEBI:90779"/>
        <dbReference type="ChEBI" id="CHEBI:143103"/>
        <dbReference type="EC" id="3.4.19.13"/>
    </reaction>
</comment>
<comment type="catalytic activity">
    <reaction evidence="8 9">
        <text>an N-terminal (5-L-glutamyl)-[peptide] + an alpha-amino acid = 5-L-glutamyl amino acid + an N-terminal L-alpha-aminoacyl-[peptide]</text>
        <dbReference type="Rhea" id="RHEA:23904"/>
        <dbReference type="Rhea" id="RHEA-COMP:9780"/>
        <dbReference type="Rhea" id="RHEA-COMP:9795"/>
        <dbReference type="ChEBI" id="CHEBI:77644"/>
        <dbReference type="ChEBI" id="CHEBI:78597"/>
        <dbReference type="ChEBI" id="CHEBI:78599"/>
        <dbReference type="ChEBI" id="CHEBI:78608"/>
        <dbReference type="EC" id="2.3.2.2"/>
    </reaction>
</comment>
<dbReference type="PANTHER" id="PTHR43199:SF1">
    <property type="entry name" value="GLUTATHIONE HYDROLASE PROENZYME"/>
    <property type="match status" value="1"/>
</dbReference>
<keyword evidence="6 9" id="KW-0865">Zymogen</keyword>
<dbReference type="InterPro" id="IPR043138">
    <property type="entry name" value="GGT_lsub"/>
</dbReference>
<dbReference type="RefSeq" id="WP_307352798.1">
    <property type="nucleotide sequence ID" value="NZ_JAUSVS010000013.1"/>
</dbReference>
<feature type="region of interest" description="Disordered" evidence="10">
    <location>
        <begin position="364"/>
        <end position="385"/>
    </location>
</feature>
<keyword evidence="9" id="KW-0317">Glutathione biosynthesis</keyword>
<gene>
    <name evidence="12" type="ORF">QO010_004457</name>
</gene>
<keyword evidence="5 9" id="KW-0378">Hydrolase</keyword>
<feature type="signal peptide" evidence="11">
    <location>
        <begin position="1"/>
        <end position="23"/>
    </location>
</feature>
<evidence type="ECO:0000256" key="1">
    <source>
        <dbReference type="ARBA" id="ARBA00001049"/>
    </source>
</evidence>
<evidence type="ECO:0000256" key="8">
    <source>
        <dbReference type="ARBA" id="ARBA00047417"/>
    </source>
</evidence>
<dbReference type="PANTHER" id="PTHR43199">
    <property type="entry name" value="GLUTATHIONE HYDROLASE"/>
    <property type="match status" value="1"/>
</dbReference>
<evidence type="ECO:0000256" key="4">
    <source>
        <dbReference type="ARBA" id="ARBA00022679"/>
    </source>
</evidence>
<dbReference type="PRINTS" id="PR01210">
    <property type="entry name" value="GGTRANSPTASE"/>
</dbReference>
<protein>
    <recommendedName>
        <fullName evidence="9">Glutathione hydrolase proenzyme</fullName>
        <ecNumber evidence="9">2.3.2.2</ecNumber>
        <ecNumber evidence="9">3.4.19.13</ecNumber>
    </recommendedName>
    <component>
        <recommendedName>
            <fullName evidence="9">Glutathione hydrolase large chain</fullName>
        </recommendedName>
    </component>
    <component>
        <recommendedName>
            <fullName evidence="9">Glutathione hydrolase small chain</fullName>
        </recommendedName>
    </component>
</protein>
<dbReference type="EMBL" id="JAUSVS010000013">
    <property type="protein sequence ID" value="MDQ0466661.1"/>
    <property type="molecule type" value="Genomic_DNA"/>
</dbReference>
<dbReference type="Gene3D" id="1.10.246.130">
    <property type="match status" value="1"/>
</dbReference>
<feature type="chain" id="PRO_5046670324" description="Glutathione hydrolase proenzyme" evidence="11">
    <location>
        <begin position="24"/>
        <end position="574"/>
    </location>
</feature>
<dbReference type="GO" id="GO:0036374">
    <property type="term" value="F:glutathione hydrolase activity"/>
    <property type="evidence" value="ECO:0007669"/>
    <property type="project" value="UniProtKB-EC"/>
</dbReference>
<sequence length="574" mass="59407">MRPIALLAALAVAGCSIIPQGVAARLPFQARPAEAAAPGKPAMVAAANPLAVEAGLQVLRRGGTAADAAVAIQAVLGLVEPQSSGLGGGAFMTYYDGATGEVTAYDGRETAPAGATPDMFLGPDGKPLGVIQAILSGRSTGVPGAVAMLAMVHKEHGRLPWNSLFSEAERLADQGFAVSPRLAMYIVSPFPQAQTPDAKAYFTKPDGAKYKAGDILKNPAYAATVRKIAAEGPKAILEGSIAQDIVARTHAGDLPGTLTLADLKAFKPRKAKALCGSYRVYIVCTNNPPSSGVGLLQGLMLLERTDIASRGPNDPVAWVQLAQVERLMYADRDRYVGDIGAGVPVKGLLDPAYVDSRAKLIGETAGPPPSFGSPPGAGVRGPDKTVEPGGTSHYIIVDQWGNVVSITTTVESVFGSGRMVDGFFLNNQLTDFSFSPTDPDGRPAANAVAPGKRPRSSMTPIIMLDKEGKFFAALGSPGGNSIISYNLKTIVGFVDWKLTMQQAIDLPNMVARGGSIGGDTNLFAPGMVEAMAARGILLGPNRSENSGVHGIVVRPGGVLEGGADPRREGVARAP</sequence>
<evidence type="ECO:0000313" key="13">
    <source>
        <dbReference type="Proteomes" id="UP001228905"/>
    </source>
</evidence>
<reference evidence="12 13" key="1">
    <citation type="submission" date="2023-07" db="EMBL/GenBank/DDBJ databases">
        <title>Genomic Encyclopedia of Type Strains, Phase IV (KMG-IV): sequencing the most valuable type-strain genomes for metagenomic binning, comparative biology and taxonomic classification.</title>
        <authorList>
            <person name="Goeker M."/>
        </authorList>
    </citation>
    <scope>NUCLEOTIDE SEQUENCE [LARGE SCALE GENOMIC DNA]</scope>
    <source>
        <strain evidence="12 13">DSM 18695</strain>
    </source>
</reference>
<organism evidence="12 13">
    <name type="scientific">Caulobacter ginsengisoli</name>
    <dbReference type="NCBI Taxonomy" id="400775"/>
    <lineage>
        <taxon>Bacteria</taxon>
        <taxon>Pseudomonadati</taxon>
        <taxon>Pseudomonadota</taxon>
        <taxon>Alphaproteobacteria</taxon>
        <taxon>Caulobacterales</taxon>
        <taxon>Caulobacteraceae</taxon>
        <taxon>Caulobacter</taxon>
    </lineage>
</organism>
<dbReference type="InterPro" id="IPR029055">
    <property type="entry name" value="Ntn_hydrolases_N"/>
</dbReference>
<comment type="pathway">
    <text evidence="9">Sulfur metabolism; glutathione metabolism.</text>
</comment>
<evidence type="ECO:0000256" key="7">
    <source>
        <dbReference type="ARBA" id="ARBA00023315"/>
    </source>
</evidence>
<comment type="similarity">
    <text evidence="3 9">Belongs to the gamma-glutamyltransferase family.</text>
</comment>
<dbReference type="InterPro" id="IPR051792">
    <property type="entry name" value="GGT_bact"/>
</dbReference>
<comment type="caution">
    <text evidence="12">The sequence shown here is derived from an EMBL/GenBank/DDBJ whole genome shotgun (WGS) entry which is preliminary data.</text>
</comment>
<dbReference type="GO" id="GO:0103068">
    <property type="term" value="F:leukotriene C4 gamma-glutamyl transferase activity"/>
    <property type="evidence" value="ECO:0007669"/>
    <property type="project" value="UniProtKB-EC"/>
</dbReference>
<keyword evidence="13" id="KW-1185">Reference proteome</keyword>
<keyword evidence="11" id="KW-0732">Signal</keyword>
<dbReference type="InterPro" id="IPR043137">
    <property type="entry name" value="GGT_ssub_C"/>
</dbReference>
<keyword evidence="4 9" id="KW-0808">Transferase</keyword>
<dbReference type="Proteomes" id="UP001228905">
    <property type="component" value="Unassembled WGS sequence"/>
</dbReference>
<dbReference type="EC" id="2.3.2.2" evidence="9"/>
<evidence type="ECO:0000256" key="3">
    <source>
        <dbReference type="ARBA" id="ARBA00009381"/>
    </source>
</evidence>
<dbReference type="InterPro" id="IPR000101">
    <property type="entry name" value="GGT_peptidase"/>
</dbReference>
<keyword evidence="7 9" id="KW-0012">Acyltransferase</keyword>
<evidence type="ECO:0000256" key="9">
    <source>
        <dbReference type="RuleBase" id="RU368036"/>
    </source>
</evidence>
<dbReference type="SUPFAM" id="SSF56235">
    <property type="entry name" value="N-terminal nucleophile aminohydrolases (Ntn hydrolases)"/>
    <property type="match status" value="1"/>
</dbReference>